<gene>
    <name evidence="1" type="ORF">SEVIR_1G048001v2</name>
</gene>
<dbReference type="GO" id="GO:0045547">
    <property type="term" value="F:ditrans,polycis-polyprenyl diphosphate synthase [(2E,6E)-farnesyl diphosphate specific] activity"/>
    <property type="evidence" value="ECO:0007669"/>
    <property type="project" value="TreeGrafter"/>
</dbReference>
<sequence length="178" mass="20671">MILKPILGWLWCLIHMAIGLFDLWSCLSNKLECYLISSELLSQYQILNLERLKCLGVVLDSREAKNVMEVKQLLHWFSTAGIKYVVLYDIEGVIKESIEPGIDASREQMFVQTPRVHIVAMEGWLWSVFLVLMARKPLPKQQTYYTQLPAKAAIAIQPILVDMIKWILFLQKLTWLVH</sequence>
<organism evidence="1 2">
    <name type="scientific">Setaria viridis</name>
    <name type="common">Green bristlegrass</name>
    <name type="synonym">Setaria italica subsp. viridis</name>
    <dbReference type="NCBI Taxonomy" id="4556"/>
    <lineage>
        <taxon>Eukaryota</taxon>
        <taxon>Viridiplantae</taxon>
        <taxon>Streptophyta</taxon>
        <taxon>Embryophyta</taxon>
        <taxon>Tracheophyta</taxon>
        <taxon>Spermatophyta</taxon>
        <taxon>Magnoliopsida</taxon>
        <taxon>Liliopsida</taxon>
        <taxon>Poales</taxon>
        <taxon>Poaceae</taxon>
        <taxon>PACMAD clade</taxon>
        <taxon>Panicoideae</taxon>
        <taxon>Panicodae</taxon>
        <taxon>Paniceae</taxon>
        <taxon>Cenchrinae</taxon>
        <taxon>Setaria</taxon>
    </lineage>
</organism>
<dbReference type="PANTHER" id="PTHR21528:SF6">
    <property type="entry name" value="DITRANS,POLYCIS-POLYPRENYL DIPHOSPHATE SYNTHASE [(2E,6E)-FARNESYLDIPHOSPHATE SPECIFIC]"/>
    <property type="match status" value="1"/>
</dbReference>
<reference evidence="1" key="1">
    <citation type="submission" date="2019-03" db="EMBL/GenBank/DDBJ databases">
        <title>WGS assembly of Setaria viridis.</title>
        <authorList>
            <person name="Huang P."/>
            <person name="Jenkins J."/>
            <person name="Grimwood J."/>
            <person name="Barry K."/>
            <person name="Healey A."/>
            <person name="Mamidi S."/>
            <person name="Sreedasyam A."/>
            <person name="Shu S."/>
            <person name="Feldman M."/>
            <person name="Wu J."/>
            <person name="Yu Y."/>
            <person name="Chen C."/>
            <person name="Johnson J."/>
            <person name="Rokhsar D."/>
            <person name="Baxter I."/>
            <person name="Schmutz J."/>
            <person name="Brutnell T."/>
            <person name="Kellogg E."/>
        </authorList>
    </citation>
    <scope>NUCLEOTIDE SEQUENCE [LARGE SCALE GENOMIC DNA]</scope>
</reference>
<accession>A0A4U6W6K9</accession>
<keyword evidence="2" id="KW-1185">Reference proteome</keyword>
<dbReference type="InterPro" id="IPR038887">
    <property type="entry name" value="Nus1/NgBR"/>
</dbReference>
<dbReference type="GO" id="GO:1904423">
    <property type="term" value="C:dehydrodolichyl diphosphate synthase complex"/>
    <property type="evidence" value="ECO:0007669"/>
    <property type="project" value="InterPro"/>
</dbReference>
<evidence type="ECO:0000313" key="1">
    <source>
        <dbReference type="EMBL" id="TKW37445.1"/>
    </source>
</evidence>
<evidence type="ECO:0000313" key="2">
    <source>
        <dbReference type="Proteomes" id="UP000298652"/>
    </source>
</evidence>
<name>A0A4U6W6K9_SETVI</name>
<dbReference type="EMBL" id="CM016552">
    <property type="protein sequence ID" value="TKW37445.1"/>
    <property type="molecule type" value="Genomic_DNA"/>
</dbReference>
<dbReference type="AlphaFoldDB" id="A0A4U6W6K9"/>
<dbReference type="Proteomes" id="UP000298652">
    <property type="component" value="Chromosome 1"/>
</dbReference>
<proteinExistence type="predicted"/>
<dbReference type="UniPathway" id="UPA00378"/>
<protein>
    <submittedName>
        <fullName evidence="1">Uncharacterized protein</fullName>
    </submittedName>
</protein>
<dbReference type="GO" id="GO:0005789">
    <property type="term" value="C:endoplasmic reticulum membrane"/>
    <property type="evidence" value="ECO:0007669"/>
    <property type="project" value="TreeGrafter"/>
</dbReference>
<dbReference type="PANTHER" id="PTHR21528">
    <property type="entry name" value="DEHYDRODOLICHYL DIPHOSPHATE SYNTHASE COMPLEX SUBUNIT NUS1"/>
    <property type="match status" value="1"/>
</dbReference>
<dbReference type="Gramene" id="TKW37445">
    <property type="protein sequence ID" value="TKW37445"/>
    <property type="gene ID" value="SEVIR_1G048001v2"/>
</dbReference>